<name>A0A8K0G8H0_IGNLU</name>
<dbReference type="InterPro" id="IPR009721">
    <property type="entry name" value="O-acyltransferase_WSD1_C"/>
</dbReference>
<feature type="transmembrane region" description="Helical" evidence="1">
    <location>
        <begin position="6"/>
        <end position="28"/>
    </location>
</feature>
<evidence type="ECO:0000256" key="1">
    <source>
        <dbReference type="SAM" id="Phobius"/>
    </source>
</evidence>
<dbReference type="InterPro" id="IPR045034">
    <property type="entry name" value="O-acyltransferase_WSD1-like"/>
</dbReference>
<organism evidence="3 4">
    <name type="scientific">Ignelater luminosus</name>
    <name type="common">Cucubano</name>
    <name type="synonym">Pyrophorus luminosus</name>
    <dbReference type="NCBI Taxonomy" id="2038154"/>
    <lineage>
        <taxon>Eukaryota</taxon>
        <taxon>Metazoa</taxon>
        <taxon>Ecdysozoa</taxon>
        <taxon>Arthropoda</taxon>
        <taxon>Hexapoda</taxon>
        <taxon>Insecta</taxon>
        <taxon>Pterygota</taxon>
        <taxon>Neoptera</taxon>
        <taxon>Endopterygota</taxon>
        <taxon>Coleoptera</taxon>
        <taxon>Polyphaga</taxon>
        <taxon>Elateriformia</taxon>
        <taxon>Elateroidea</taxon>
        <taxon>Elateridae</taxon>
        <taxon>Agrypninae</taxon>
        <taxon>Pyrophorini</taxon>
        <taxon>Ignelater</taxon>
    </lineage>
</organism>
<keyword evidence="4" id="KW-1185">Reference proteome</keyword>
<sequence length="485" mass="55637">MLSLAILILFIPVSLFFLFFFGVYRFIITIILKIKHGKNFYGLLSGADTFHVVGKSSNVVTFSCLMFRCGKDTSSEEFYETCKAIILKASVLKRLQALFCRSFGYPYLVKHEWDIEKDCIGKMKTLECSQKRIDKQQLYTLLNYYCNAPMPKNGKAPFHMLIGTQPVSWKNDDWNYYPVMFRVHHAVADGVSLLRMMVALTTDKLEASKEPLNSFKHEKGSLFVNKQFKRFIDGLERIKMLFLIICLHPSLLVTYFTYKAKDTNILYNTSLARQTLLGVYSEKSTEYVEKIKRIREKLPGTAFPTILIAAFSASLSDYFKKNCVQPPQYITIAIPINVNAAKLRYLRSEDVTIKDLDLSNSYSLVLVRVPIAIGNEVKSEFPVNNQVVSRLRLLNKEFDIIKHSFEYPLVLTDIIPWVPHMHHIGTSLGIMTYDGRLHVGVNVDKALISDQNDVQDITDDIFKYLKILEKEVEAFCNGDLNLSIK</sequence>
<keyword evidence="1" id="KW-0472">Membrane</keyword>
<keyword evidence="1" id="KW-0812">Transmembrane</keyword>
<dbReference type="GO" id="GO:0005886">
    <property type="term" value="C:plasma membrane"/>
    <property type="evidence" value="ECO:0007669"/>
    <property type="project" value="TreeGrafter"/>
</dbReference>
<gene>
    <name evidence="3" type="ORF">ILUMI_13631</name>
</gene>
<dbReference type="AlphaFoldDB" id="A0A8K0G8H0"/>
<protein>
    <recommendedName>
        <fullName evidence="2">O-acyltransferase WSD1 C-terminal domain-containing protein</fullName>
    </recommendedName>
</protein>
<dbReference type="Pfam" id="PF06974">
    <property type="entry name" value="WS_DGAT_C"/>
    <property type="match status" value="1"/>
</dbReference>
<accession>A0A8K0G8H0</accession>
<dbReference type="PANTHER" id="PTHR31650:SF1">
    <property type="entry name" value="WAX ESTER SYNTHASE_DIACYLGLYCEROL ACYLTRANSFERASE 4-RELATED"/>
    <property type="match status" value="1"/>
</dbReference>
<dbReference type="OrthoDB" id="619536at2759"/>
<proteinExistence type="predicted"/>
<dbReference type="Proteomes" id="UP000801492">
    <property type="component" value="Unassembled WGS sequence"/>
</dbReference>
<feature type="domain" description="O-acyltransferase WSD1 C-terminal" evidence="2">
    <location>
        <begin position="411"/>
        <end position="463"/>
    </location>
</feature>
<evidence type="ECO:0000259" key="2">
    <source>
        <dbReference type="Pfam" id="PF06974"/>
    </source>
</evidence>
<reference evidence="3" key="1">
    <citation type="submission" date="2019-08" db="EMBL/GenBank/DDBJ databases">
        <title>The genome of the North American firefly Photinus pyralis.</title>
        <authorList>
            <consortium name="Photinus pyralis genome working group"/>
            <person name="Fallon T.R."/>
            <person name="Sander Lower S.E."/>
            <person name="Weng J.-K."/>
        </authorList>
    </citation>
    <scope>NUCLEOTIDE SEQUENCE</scope>
    <source>
        <strain evidence="3">TRF0915ILg1</strain>
        <tissue evidence="3">Whole body</tissue>
    </source>
</reference>
<dbReference type="PANTHER" id="PTHR31650">
    <property type="entry name" value="O-ACYLTRANSFERASE (WSD1-LIKE) FAMILY PROTEIN"/>
    <property type="match status" value="1"/>
</dbReference>
<keyword evidence="1" id="KW-1133">Transmembrane helix</keyword>
<comment type="caution">
    <text evidence="3">The sequence shown here is derived from an EMBL/GenBank/DDBJ whole genome shotgun (WGS) entry which is preliminary data.</text>
</comment>
<dbReference type="GO" id="GO:0019432">
    <property type="term" value="P:triglyceride biosynthetic process"/>
    <property type="evidence" value="ECO:0007669"/>
    <property type="project" value="TreeGrafter"/>
</dbReference>
<dbReference type="GO" id="GO:0008374">
    <property type="term" value="F:O-acyltransferase activity"/>
    <property type="evidence" value="ECO:0007669"/>
    <property type="project" value="InterPro"/>
</dbReference>
<dbReference type="EMBL" id="VTPC01008685">
    <property type="protein sequence ID" value="KAF2892542.1"/>
    <property type="molecule type" value="Genomic_DNA"/>
</dbReference>
<evidence type="ECO:0000313" key="4">
    <source>
        <dbReference type="Proteomes" id="UP000801492"/>
    </source>
</evidence>
<evidence type="ECO:0000313" key="3">
    <source>
        <dbReference type="EMBL" id="KAF2892542.1"/>
    </source>
</evidence>